<dbReference type="WBParaSite" id="PSU_v2.g1416.t1">
    <property type="protein sequence ID" value="PSU_v2.g1416.t1"/>
    <property type="gene ID" value="PSU_v2.g1416"/>
</dbReference>
<evidence type="ECO:0000256" key="4">
    <source>
        <dbReference type="ARBA" id="ARBA00022679"/>
    </source>
</evidence>
<evidence type="ECO:0000256" key="1">
    <source>
        <dbReference type="ARBA" id="ARBA00009995"/>
    </source>
</evidence>
<evidence type="ECO:0000313" key="6">
    <source>
        <dbReference type="Proteomes" id="UP000887577"/>
    </source>
</evidence>
<reference evidence="7" key="1">
    <citation type="submission" date="2022-11" db="UniProtKB">
        <authorList>
            <consortium name="WormBaseParasite"/>
        </authorList>
    </citation>
    <scope>IDENTIFICATION</scope>
</reference>
<sequence length="375" mass="42294">MISNGRIADTLAQAGHDVTFLSVEGIIPTADFPTTKLSKQFNGTAFVENQETIEKLKAEKFDAIFYEQLFPHGASLGHLLEIEVHFLINSCPIQGHITSLFGIPDPTGWVPAVGNLEISDKMTFFERIQNEIEHFSLTFGYSLLFSSANKVFQNIYGPKFPDVQEIMKEKVPMMFVAVDELIDFPRPIFHNIIYIGGLGMKTSIKSNETLKAPFDSEMIKGKKGIVYFSLGSNCDTTFLPKSVKTNLIDAFATFSDYHFIIKLEASDNYGIKYAKTKSNIFVTNWAPQTLLLQHPRLKLFFTLGGYNSLLEVANAGIPVLVMPMMYDQTRNGQVVERNGWGKVLNKMKLLEGKENLVKLLNEMLNNEKFVLLYLF</sequence>
<keyword evidence="3" id="KW-0328">Glycosyltransferase</keyword>
<dbReference type="Pfam" id="PF00201">
    <property type="entry name" value="UDPGT"/>
    <property type="match status" value="1"/>
</dbReference>
<dbReference type="InterPro" id="IPR002213">
    <property type="entry name" value="UDP_glucos_trans"/>
</dbReference>
<proteinExistence type="inferred from homology"/>
<comment type="catalytic activity">
    <reaction evidence="5">
        <text>glucuronate acceptor + UDP-alpha-D-glucuronate = acceptor beta-D-glucuronoside + UDP + H(+)</text>
        <dbReference type="Rhea" id="RHEA:21032"/>
        <dbReference type="ChEBI" id="CHEBI:15378"/>
        <dbReference type="ChEBI" id="CHEBI:58052"/>
        <dbReference type="ChEBI" id="CHEBI:58223"/>
        <dbReference type="ChEBI" id="CHEBI:132367"/>
        <dbReference type="ChEBI" id="CHEBI:132368"/>
        <dbReference type="EC" id="2.4.1.17"/>
    </reaction>
</comment>
<dbReference type="FunFam" id="3.40.50.2000:FF:000021">
    <property type="entry name" value="UDP-glucuronosyltransferase"/>
    <property type="match status" value="1"/>
</dbReference>
<evidence type="ECO:0000313" key="7">
    <source>
        <dbReference type="WBParaSite" id="PSU_v2.g1416.t1"/>
    </source>
</evidence>
<dbReference type="EC" id="2.4.1.17" evidence="2"/>
<protein>
    <recommendedName>
        <fullName evidence="2">glucuronosyltransferase</fullName>
        <ecNumber evidence="2">2.4.1.17</ecNumber>
    </recommendedName>
</protein>
<name>A0A914Y3Z8_9BILA</name>
<dbReference type="InterPro" id="IPR050271">
    <property type="entry name" value="UDP-glycosyltransferase"/>
</dbReference>
<dbReference type="Proteomes" id="UP000887577">
    <property type="component" value="Unplaced"/>
</dbReference>
<evidence type="ECO:0000256" key="5">
    <source>
        <dbReference type="ARBA" id="ARBA00047475"/>
    </source>
</evidence>
<dbReference type="GO" id="GO:0015020">
    <property type="term" value="F:glucuronosyltransferase activity"/>
    <property type="evidence" value="ECO:0007669"/>
    <property type="project" value="UniProtKB-EC"/>
</dbReference>
<accession>A0A914Y3Z8</accession>
<dbReference type="Gene3D" id="3.40.50.2000">
    <property type="entry name" value="Glycogen Phosphorylase B"/>
    <property type="match status" value="1"/>
</dbReference>
<organism evidence="6 7">
    <name type="scientific">Panagrolaimus superbus</name>
    <dbReference type="NCBI Taxonomy" id="310955"/>
    <lineage>
        <taxon>Eukaryota</taxon>
        <taxon>Metazoa</taxon>
        <taxon>Ecdysozoa</taxon>
        <taxon>Nematoda</taxon>
        <taxon>Chromadorea</taxon>
        <taxon>Rhabditida</taxon>
        <taxon>Tylenchina</taxon>
        <taxon>Panagrolaimomorpha</taxon>
        <taxon>Panagrolaimoidea</taxon>
        <taxon>Panagrolaimidae</taxon>
        <taxon>Panagrolaimus</taxon>
    </lineage>
</organism>
<keyword evidence="4" id="KW-0808">Transferase</keyword>
<dbReference type="CDD" id="cd03784">
    <property type="entry name" value="GT1_Gtf-like"/>
    <property type="match status" value="1"/>
</dbReference>
<evidence type="ECO:0000256" key="3">
    <source>
        <dbReference type="ARBA" id="ARBA00022676"/>
    </source>
</evidence>
<dbReference type="PANTHER" id="PTHR48043">
    <property type="entry name" value="EG:EG0003.4 PROTEIN-RELATED"/>
    <property type="match status" value="1"/>
</dbReference>
<comment type="similarity">
    <text evidence="1">Belongs to the UDP-glycosyltransferase family.</text>
</comment>
<dbReference type="AlphaFoldDB" id="A0A914Y3Z8"/>
<dbReference type="SUPFAM" id="SSF53756">
    <property type="entry name" value="UDP-Glycosyltransferase/glycogen phosphorylase"/>
    <property type="match status" value="1"/>
</dbReference>
<evidence type="ECO:0000256" key="2">
    <source>
        <dbReference type="ARBA" id="ARBA00012544"/>
    </source>
</evidence>
<dbReference type="PANTHER" id="PTHR48043:SF143">
    <property type="entry name" value="UDP-GLUCURONOSYLTRANSFERASE"/>
    <property type="match status" value="1"/>
</dbReference>
<keyword evidence="6" id="KW-1185">Reference proteome</keyword>